<dbReference type="SMART" id="SM00822">
    <property type="entry name" value="PKS_KR"/>
    <property type="match status" value="1"/>
</dbReference>
<evidence type="ECO:0000256" key="4">
    <source>
        <dbReference type="ARBA" id="ARBA00023027"/>
    </source>
</evidence>
<evidence type="ECO:0000256" key="2">
    <source>
        <dbReference type="ARBA" id="ARBA00022857"/>
    </source>
</evidence>
<dbReference type="InterPro" id="IPR020904">
    <property type="entry name" value="Sc_DH/Rdtase_CS"/>
</dbReference>
<dbReference type="PRINTS" id="PR00081">
    <property type="entry name" value="GDHRDH"/>
</dbReference>
<dbReference type="CDD" id="cd05233">
    <property type="entry name" value="SDR_c"/>
    <property type="match status" value="1"/>
</dbReference>
<keyword evidence="7" id="KW-1185">Reference proteome</keyword>
<dbReference type="PROSITE" id="PS00061">
    <property type="entry name" value="ADH_SHORT"/>
    <property type="match status" value="1"/>
</dbReference>
<evidence type="ECO:0000313" key="6">
    <source>
        <dbReference type="EMBL" id="KAL1892463.1"/>
    </source>
</evidence>
<dbReference type="Proteomes" id="UP001583186">
    <property type="component" value="Unassembled WGS sequence"/>
</dbReference>
<dbReference type="PANTHER" id="PTHR24321">
    <property type="entry name" value="DEHYDROGENASES, SHORT CHAIN"/>
    <property type="match status" value="1"/>
</dbReference>
<dbReference type="Pfam" id="PF13561">
    <property type="entry name" value="adh_short_C2"/>
    <property type="match status" value="1"/>
</dbReference>
<accession>A0ABR3YVQ0</accession>
<proteinExistence type="inferred from homology"/>
<keyword evidence="3" id="KW-0560">Oxidoreductase</keyword>
<dbReference type="EMBL" id="JAWCUI010000044">
    <property type="protein sequence ID" value="KAL1892463.1"/>
    <property type="molecule type" value="Genomic_DNA"/>
</dbReference>
<feature type="domain" description="Ketoreductase" evidence="5">
    <location>
        <begin position="6"/>
        <end position="196"/>
    </location>
</feature>
<dbReference type="SUPFAM" id="SSF51735">
    <property type="entry name" value="NAD(P)-binding Rossmann-fold domains"/>
    <property type="match status" value="1"/>
</dbReference>
<dbReference type="Gene3D" id="3.40.50.720">
    <property type="entry name" value="NAD(P)-binding Rossmann-like Domain"/>
    <property type="match status" value="1"/>
</dbReference>
<dbReference type="PANTHER" id="PTHR24321:SF8">
    <property type="entry name" value="ESTRADIOL 17-BETA-DEHYDROGENASE 8-RELATED"/>
    <property type="match status" value="1"/>
</dbReference>
<dbReference type="PRINTS" id="PR00080">
    <property type="entry name" value="SDRFAMILY"/>
</dbReference>
<dbReference type="InterPro" id="IPR036291">
    <property type="entry name" value="NAD(P)-bd_dom_sf"/>
</dbReference>
<organism evidence="6 7">
    <name type="scientific">Sporothrix stenoceras</name>
    <dbReference type="NCBI Taxonomy" id="5173"/>
    <lineage>
        <taxon>Eukaryota</taxon>
        <taxon>Fungi</taxon>
        <taxon>Dikarya</taxon>
        <taxon>Ascomycota</taxon>
        <taxon>Pezizomycotina</taxon>
        <taxon>Sordariomycetes</taxon>
        <taxon>Sordariomycetidae</taxon>
        <taxon>Ophiostomatales</taxon>
        <taxon>Ophiostomataceae</taxon>
        <taxon>Sporothrix</taxon>
    </lineage>
</organism>
<evidence type="ECO:0000256" key="3">
    <source>
        <dbReference type="ARBA" id="ARBA00023002"/>
    </source>
</evidence>
<comment type="similarity">
    <text evidence="1">Belongs to the short-chain dehydrogenases/reductases (SDR) family.</text>
</comment>
<sequence length="254" mass="26352">MSFEDKVIVITGAASGIARATAKLLAAEGAKISLADIDRPGLDSILAEIQASGGKAMATVVDVRDQSQVMTWIEATVSAYGLLDGAANLAGVLGTDVGVAALEHTSDADWDNVLGANVRGLLNCLRAEIPHVRHGGTASIVNAASIAGLIGFPKNAAYVAAKHAVVGLTRAAAKELGPPPRRIRCNCICPGPIDTPMLRLASAHLSDDHLGLQNNAMQRFGQPKEVAQLVKWLLSEESSFVSGTTQVVDGGWVC</sequence>
<evidence type="ECO:0000256" key="1">
    <source>
        <dbReference type="ARBA" id="ARBA00006484"/>
    </source>
</evidence>
<reference evidence="6 7" key="1">
    <citation type="journal article" date="2024" name="IMA Fungus">
        <title>IMA Genome - F19 : A genome assembly and annotation guide to empower mycologists, including annotated draft genome sequences of Ceratocystis pirilliformis, Diaporthe australafricana, Fusarium ophioides, Paecilomyces lecythidis, and Sporothrix stenoceras.</title>
        <authorList>
            <person name="Aylward J."/>
            <person name="Wilson A.M."/>
            <person name="Visagie C.M."/>
            <person name="Spraker J."/>
            <person name="Barnes I."/>
            <person name="Buitendag C."/>
            <person name="Ceriani C."/>
            <person name="Del Mar Angel L."/>
            <person name="du Plessis D."/>
            <person name="Fuchs T."/>
            <person name="Gasser K."/>
            <person name="Kramer D."/>
            <person name="Li W."/>
            <person name="Munsamy K."/>
            <person name="Piso A."/>
            <person name="Price J.L."/>
            <person name="Sonnekus B."/>
            <person name="Thomas C."/>
            <person name="van der Nest A."/>
            <person name="van Dijk A."/>
            <person name="van Heerden A."/>
            <person name="van Vuuren N."/>
            <person name="Yilmaz N."/>
            <person name="Duong T.A."/>
            <person name="van der Merwe N.A."/>
            <person name="Wingfield M.J."/>
            <person name="Wingfield B.D."/>
        </authorList>
    </citation>
    <scope>NUCLEOTIDE SEQUENCE [LARGE SCALE GENOMIC DNA]</scope>
    <source>
        <strain evidence="6 7">CMW 5346</strain>
    </source>
</reference>
<gene>
    <name evidence="6" type="ORF">Sste5346_006973</name>
</gene>
<name>A0ABR3YVQ0_9PEZI</name>
<dbReference type="InterPro" id="IPR057326">
    <property type="entry name" value="KR_dom"/>
</dbReference>
<evidence type="ECO:0000313" key="7">
    <source>
        <dbReference type="Proteomes" id="UP001583186"/>
    </source>
</evidence>
<keyword evidence="2" id="KW-0521">NADP</keyword>
<dbReference type="InterPro" id="IPR002347">
    <property type="entry name" value="SDR_fam"/>
</dbReference>
<comment type="caution">
    <text evidence="6">The sequence shown here is derived from an EMBL/GenBank/DDBJ whole genome shotgun (WGS) entry which is preliminary data.</text>
</comment>
<evidence type="ECO:0000259" key="5">
    <source>
        <dbReference type="SMART" id="SM00822"/>
    </source>
</evidence>
<protein>
    <recommendedName>
        <fullName evidence="5">Ketoreductase domain-containing protein</fullName>
    </recommendedName>
</protein>
<keyword evidence="4" id="KW-0520">NAD</keyword>